<dbReference type="STRING" id="863227.GCA_000373005_02042"/>
<feature type="chain" id="PRO_5014711567" evidence="1">
    <location>
        <begin position="32"/>
        <end position="157"/>
    </location>
</feature>
<sequence>MTTKLQAIAHRTVLAAAGCAITLVFAAAAHAADASRLTAENGWVRWLPNNLPAAGYVTITNPGDKPVDLTAASSPDYGSVMLHETVSNGSTSQMQMVDKATVPAHGALKIAPGGYHFMLEQARHKVAPGDTVRLKLQFSDGTELETPFKVKRPGEAQ</sequence>
<organism evidence="2 3">
    <name type="scientific">Trinickia symbiotica</name>
    <dbReference type="NCBI Taxonomy" id="863227"/>
    <lineage>
        <taxon>Bacteria</taxon>
        <taxon>Pseudomonadati</taxon>
        <taxon>Pseudomonadota</taxon>
        <taxon>Betaproteobacteria</taxon>
        <taxon>Burkholderiales</taxon>
        <taxon>Burkholderiaceae</taxon>
        <taxon>Trinickia</taxon>
    </lineage>
</organism>
<dbReference type="InterPro" id="IPR058248">
    <property type="entry name" value="Lxx211020-like"/>
</dbReference>
<dbReference type="PANTHER" id="PTHR36302:SF1">
    <property type="entry name" value="COPPER CHAPERONE PCU(A)C"/>
    <property type="match status" value="1"/>
</dbReference>
<accession>A0A2N7X5Z0</accession>
<dbReference type="AlphaFoldDB" id="A0A2N7X5Z0"/>
<dbReference type="Proteomes" id="UP000235777">
    <property type="component" value="Unassembled WGS sequence"/>
</dbReference>
<dbReference type="Pfam" id="PF04314">
    <property type="entry name" value="PCuAC"/>
    <property type="match status" value="1"/>
</dbReference>
<evidence type="ECO:0000313" key="2">
    <source>
        <dbReference type="EMBL" id="PMS37176.1"/>
    </source>
</evidence>
<dbReference type="Gene3D" id="2.60.40.1890">
    <property type="entry name" value="PCu(A)C copper chaperone"/>
    <property type="match status" value="1"/>
</dbReference>
<comment type="caution">
    <text evidence="2">The sequence shown here is derived from an EMBL/GenBank/DDBJ whole genome shotgun (WGS) entry which is preliminary data.</text>
</comment>
<dbReference type="EMBL" id="PNYC01000005">
    <property type="protein sequence ID" value="PMS37176.1"/>
    <property type="molecule type" value="Genomic_DNA"/>
</dbReference>
<feature type="signal peptide" evidence="1">
    <location>
        <begin position="1"/>
        <end position="31"/>
    </location>
</feature>
<dbReference type="SUPFAM" id="SSF110087">
    <property type="entry name" value="DR1885-like metal-binding protein"/>
    <property type="match status" value="1"/>
</dbReference>
<reference evidence="2 3" key="1">
    <citation type="submission" date="2018-01" db="EMBL/GenBank/DDBJ databases">
        <title>Whole genome analyses suggest that Burkholderia sensu lato contains two further novel genera in the rhizoxinica-symbiotica group Mycetohabitans gen. nov., and Trinickia gen. nov.: implications for the evolution of diazotrophy and nodulation in the Burkholderiaceae.</title>
        <authorList>
            <person name="Estrada-de los Santos P."/>
            <person name="Palmer M."/>
            <person name="Chavez-Ramirez B."/>
            <person name="Beukes C."/>
            <person name="Steenkamp E.T."/>
            <person name="Hirsch A.M."/>
            <person name="Manyaka P."/>
            <person name="Maluk M."/>
            <person name="Lafos M."/>
            <person name="Crook M."/>
            <person name="Gross E."/>
            <person name="Simon M.F."/>
            <person name="Bueno dos Reis Junior F."/>
            <person name="Poole P.S."/>
            <person name="Venter S.N."/>
            <person name="James E.K."/>
        </authorList>
    </citation>
    <scope>NUCLEOTIDE SEQUENCE [LARGE SCALE GENOMIC DNA]</scope>
    <source>
        <strain evidence="2 3">JPY 581</strain>
    </source>
</reference>
<dbReference type="InterPro" id="IPR007410">
    <property type="entry name" value="LpqE-like"/>
</dbReference>
<evidence type="ECO:0000256" key="1">
    <source>
        <dbReference type="SAM" id="SignalP"/>
    </source>
</evidence>
<protein>
    <submittedName>
        <fullName evidence="2">Copper chaperone PCu(A)C</fullName>
    </submittedName>
</protein>
<proteinExistence type="predicted"/>
<name>A0A2N7X5Z0_9BURK</name>
<keyword evidence="3" id="KW-1185">Reference proteome</keyword>
<evidence type="ECO:0000313" key="3">
    <source>
        <dbReference type="Proteomes" id="UP000235777"/>
    </source>
</evidence>
<dbReference type="OrthoDB" id="9796962at2"/>
<dbReference type="RefSeq" id="WP_026229652.1">
    <property type="nucleotide sequence ID" value="NZ_KB890171.1"/>
</dbReference>
<keyword evidence="1" id="KW-0732">Signal</keyword>
<dbReference type="InterPro" id="IPR036182">
    <property type="entry name" value="PCuAC_sf"/>
</dbReference>
<dbReference type="PANTHER" id="PTHR36302">
    <property type="entry name" value="BLR7088 PROTEIN"/>
    <property type="match status" value="1"/>
</dbReference>
<gene>
    <name evidence="2" type="ORF">C0Z20_10515</name>
</gene>